<accession>A0A227KQF7</accession>
<reference evidence="2" key="1">
    <citation type="submission" date="2017-05" db="EMBL/GenBank/DDBJ databases">
        <title>Improved OligoMM genomes.</title>
        <authorList>
            <person name="Garzetti D."/>
        </authorList>
    </citation>
    <scope>NUCLEOTIDE SEQUENCE [LARGE SCALE GENOMIC DNA]</scope>
    <source>
        <strain evidence="2">YL45</strain>
    </source>
</reference>
<evidence type="ECO:0000313" key="2">
    <source>
        <dbReference type="Proteomes" id="UP000214610"/>
    </source>
</evidence>
<sequence length="94" mass="10876">MIPLGDIAKHNKLVFLKYFHSESENRKDNILKVLIMNNQGDPICPTLLPRLPKLLYQVRLERVAVFGTLVPQVCSLPHSILSRLEAKKIWEERT</sequence>
<name>A0A227KQF7_9BURK</name>
<dbReference type="AlphaFoldDB" id="A0A227KQF7"/>
<keyword evidence="2" id="KW-1185">Reference proteome</keyword>
<dbReference type="Proteomes" id="UP000214610">
    <property type="component" value="Unassembled WGS sequence"/>
</dbReference>
<proteinExistence type="predicted"/>
<protein>
    <submittedName>
        <fullName evidence="1">Uncharacterized protein</fullName>
    </submittedName>
</protein>
<organism evidence="1 2">
    <name type="scientific">Turicimonas muris</name>
    <dbReference type="NCBI Taxonomy" id="1796652"/>
    <lineage>
        <taxon>Bacteria</taxon>
        <taxon>Pseudomonadati</taxon>
        <taxon>Pseudomonadota</taxon>
        <taxon>Betaproteobacteria</taxon>
        <taxon>Burkholderiales</taxon>
        <taxon>Sutterellaceae</taxon>
        <taxon>Turicimonas</taxon>
    </lineage>
</organism>
<dbReference type="EMBL" id="NHMP01000002">
    <property type="protein sequence ID" value="OXE50389.1"/>
    <property type="molecule type" value="Genomic_DNA"/>
</dbReference>
<gene>
    <name evidence="1" type="ORF">ADH67_05260</name>
</gene>
<evidence type="ECO:0000313" key="1">
    <source>
        <dbReference type="EMBL" id="OXE50389.1"/>
    </source>
</evidence>
<comment type="caution">
    <text evidence="1">The sequence shown here is derived from an EMBL/GenBank/DDBJ whole genome shotgun (WGS) entry which is preliminary data.</text>
</comment>